<feature type="signal peptide" evidence="1">
    <location>
        <begin position="1"/>
        <end position="18"/>
    </location>
</feature>
<dbReference type="EMBL" id="OOIP01000031">
    <property type="protein sequence ID" value="SPO41775.1"/>
    <property type="molecule type" value="Genomic_DNA"/>
</dbReference>
<feature type="chain" id="PRO_5022950002" description="Alpha-L-rhamnosidase C-terminal domain-containing protein" evidence="1">
    <location>
        <begin position="19"/>
        <end position="875"/>
    </location>
</feature>
<dbReference type="InterPro" id="IPR008928">
    <property type="entry name" value="6-hairpin_glycosidase_sf"/>
</dbReference>
<protein>
    <recommendedName>
        <fullName evidence="2">Alpha-L-rhamnosidase C-terminal domain-containing protein</fullName>
    </recommendedName>
</protein>
<dbReference type="AlphaFoldDB" id="A0A5C3FDL1"/>
<proteinExistence type="predicted"/>
<dbReference type="GO" id="GO:0005975">
    <property type="term" value="P:carbohydrate metabolic process"/>
    <property type="evidence" value="ECO:0007669"/>
    <property type="project" value="InterPro"/>
</dbReference>
<dbReference type="InterPro" id="IPR035398">
    <property type="entry name" value="Bac_rhamnosid_C"/>
</dbReference>
<evidence type="ECO:0000256" key="1">
    <source>
        <dbReference type="SAM" id="SignalP"/>
    </source>
</evidence>
<evidence type="ECO:0000259" key="2">
    <source>
        <dbReference type="Pfam" id="PF17390"/>
    </source>
</evidence>
<dbReference type="InterPro" id="IPR012341">
    <property type="entry name" value="6hp_glycosidase-like_sf"/>
</dbReference>
<keyword evidence="4" id="KW-1185">Reference proteome</keyword>
<dbReference type="PANTHER" id="PTHR34987:SF4">
    <property type="entry name" value="ALPHA-L-RHAMNOSIDASE C-TERMINAL DOMAIN-CONTAINING PROTEIN"/>
    <property type="match status" value="1"/>
</dbReference>
<name>A0A5C3FDL1_9BASI</name>
<feature type="domain" description="Alpha-L-rhamnosidase C-terminal" evidence="2">
    <location>
        <begin position="772"/>
        <end position="843"/>
    </location>
</feature>
<gene>
    <name evidence="3" type="ORF">PSFLO_07257</name>
</gene>
<organism evidence="3 4">
    <name type="scientific">Pseudozyma flocculosa</name>
    <dbReference type="NCBI Taxonomy" id="84751"/>
    <lineage>
        <taxon>Eukaryota</taxon>
        <taxon>Fungi</taxon>
        <taxon>Dikarya</taxon>
        <taxon>Basidiomycota</taxon>
        <taxon>Ustilaginomycotina</taxon>
        <taxon>Ustilaginomycetes</taxon>
        <taxon>Ustilaginales</taxon>
        <taxon>Ustilaginaceae</taxon>
        <taxon>Pseudozyma</taxon>
    </lineage>
</organism>
<dbReference type="Gene3D" id="1.50.10.10">
    <property type="match status" value="1"/>
</dbReference>
<dbReference type="Pfam" id="PF17390">
    <property type="entry name" value="Bac_rhamnosid_C"/>
    <property type="match status" value="1"/>
</dbReference>
<evidence type="ECO:0000313" key="3">
    <source>
        <dbReference type="EMBL" id="SPO41775.1"/>
    </source>
</evidence>
<dbReference type="OrthoDB" id="10036721at2759"/>
<dbReference type="Gene3D" id="2.60.420.10">
    <property type="entry name" value="Maltose phosphorylase, domain 3"/>
    <property type="match status" value="1"/>
</dbReference>
<dbReference type="SUPFAM" id="SSF48208">
    <property type="entry name" value="Six-hairpin glycosidases"/>
    <property type="match status" value="1"/>
</dbReference>
<keyword evidence="1" id="KW-0732">Signal</keyword>
<dbReference type="Proteomes" id="UP000323386">
    <property type="component" value="Unassembled WGS sequence"/>
</dbReference>
<evidence type="ECO:0000313" key="4">
    <source>
        <dbReference type="Proteomes" id="UP000323386"/>
    </source>
</evidence>
<dbReference type="GO" id="GO:0003824">
    <property type="term" value="F:catalytic activity"/>
    <property type="evidence" value="ECO:0007669"/>
    <property type="project" value="UniProtKB-ARBA"/>
</dbReference>
<accession>A0A5C3FDL1</accession>
<sequence length="875" mass="95531">MRAATYLAAMAAAGGALCASAASLSERNNNGNNNNAAATTDTPWPKIPAYTPAKTGQYDGIVRPKTHYAGLTHEGKKLDGPLRLANVGDTVTVDYARDVAGKPTFKIASFDGPYAQIEVKYTEQLAALSDKRSDGPFAFANALANTFRVETFNVTQPGDLTSYFIQGSQRWQSIRLVHGSNLLIDSVGFKPTTDKSPLLSKKGYFASSDKTESDIWALAFRTQQLTCYAPHTQTTTWDIDSHGAYIRGQKPASSTAAINYQNYTLEFDAKIDYGGLGWRLDGQIDAIQANGPYLVLNSNYPEGSFANYDRQLVPPNTLVLGTGFSLQNQTSLPGYVLDRFPIDFDITEKEWHRIKSVSHGEGAYTIFVEDRQVAKFNVTGYGYALPNPFIPGGTMRGFALGGWQDTAAWYKDVEITSNVDGKKLYSNPLTDKESVPLEFGVEGNTDFVCSDAGKRDRFSWLGDRLISSRAIAVATGEFDYVVGPMEWQLSKQAASGAVPINTLFGPVDDTGISVRTGNVAPLLLDYMFDFLQEVDDYWMRTGDDEFIRKRFEDLRAGCGFALSQAVDPETQLFQGLGQKGGLTATTGSVVLGLEAIARMADFVGEPRLASQYRTQANVTRSAMARLLYNDQVGSFVNAVGSKDFHLMDITFGQLADVGTDEQRRSAFLQLAKLKVPAGYKNGTFYDGFQIVVDPYFVSFTLDALAQRGETELAQQLVHDTWAPMVAESVNSTGALWEYVSDDGSYPGLEFFTAQSHFWGSGATVWLTEYSLGVRPTAKAFTEFAFAPMRGLKTQWNHGRVPTPHGIISAAWGKRKEDGKLVMELDAPKGTTGTIVPPLGTDVKFNVVAGRGAVEQTEDGKFRVKGGRGAVRIVQA</sequence>
<reference evidence="3 4" key="1">
    <citation type="submission" date="2018-03" db="EMBL/GenBank/DDBJ databases">
        <authorList>
            <person name="Guldener U."/>
        </authorList>
    </citation>
    <scope>NUCLEOTIDE SEQUENCE [LARGE SCALE GENOMIC DNA]</scope>
    <source>
        <strain evidence="3 4">DAOM196992</strain>
    </source>
</reference>
<dbReference type="PANTHER" id="PTHR34987">
    <property type="entry name" value="C, PUTATIVE (AFU_ORTHOLOGUE AFUA_3G02880)-RELATED"/>
    <property type="match status" value="1"/>
</dbReference>